<dbReference type="Pfam" id="PF13432">
    <property type="entry name" value="TPR_16"/>
    <property type="match status" value="1"/>
</dbReference>
<feature type="repeat" description="TPR" evidence="1">
    <location>
        <begin position="235"/>
        <end position="268"/>
    </location>
</feature>
<dbReference type="InterPro" id="IPR039340">
    <property type="entry name" value="Tfc4/TFIIIC-102/Sfc4"/>
</dbReference>
<dbReference type="Gene3D" id="1.25.40.10">
    <property type="entry name" value="Tetratricopeptide repeat domain"/>
    <property type="match status" value="3"/>
</dbReference>
<dbReference type="eggNOG" id="KOG2076">
    <property type="taxonomic scope" value="Eukaryota"/>
</dbReference>
<proteinExistence type="predicted"/>
<dbReference type="FunCoup" id="A3LUC2">
    <property type="interactions" value="1171"/>
</dbReference>
<dbReference type="PANTHER" id="PTHR23082">
    <property type="entry name" value="TRANSCRIPTION INITIATION FACTOR IIIC TFIIIC , POLYPEPTIDE 3-RELATED"/>
    <property type="match status" value="1"/>
</dbReference>
<dbReference type="GO" id="GO:0001003">
    <property type="term" value="F:RNA polymerase III type 2 promoter sequence-specific DNA binding"/>
    <property type="evidence" value="ECO:0007669"/>
    <property type="project" value="EnsemblFungi"/>
</dbReference>
<dbReference type="RefSeq" id="XP_001384242.2">
    <property type="nucleotide sequence ID" value="XM_001384205.1"/>
</dbReference>
<dbReference type="AlphaFoldDB" id="A3LUC2"/>
<dbReference type="OMA" id="SSPNMKF"/>
<feature type="region of interest" description="Disordered" evidence="2">
    <location>
        <begin position="1"/>
        <end position="38"/>
    </location>
</feature>
<dbReference type="Pfam" id="PF14559">
    <property type="entry name" value="TPR_19"/>
    <property type="match status" value="1"/>
</dbReference>
<dbReference type="EMBL" id="CP000498">
    <property type="protein sequence ID" value="ABN66213.2"/>
    <property type="molecule type" value="Genomic_DNA"/>
</dbReference>
<dbReference type="GO" id="GO:0042791">
    <property type="term" value="P:5S class rRNA transcription by RNA polymerase III"/>
    <property type="evidence" value="ECO:0007669"/>
    <property type="project" value="EnsemblFungi"/>
</dbReference>
<feature type="compositionally biased region" description="Basic and acidic residues" evidence="2">
    <location>
        <begin position="11"/>
        <end position="25"/>
    </location>
</feature>
<dbReference type="InParanoid" id="A3LUC2"/>
<dbReference type="OrthoDB" id="9991317at2759"/>
<dbReference type="Proteomes" id="UP000002258">
    <property type="component" value="Chromosome 4"/>
</dbReference>
<keyword evidence="3" id="KW-0396">Initiation factor</keyword>
<feature type="region of interest" description="Disordered" evidence="2">
    <location>
        <begin position="55"/>
        <end position="80"/>
    </location>
</feature>
<dbReference type="GO" id="GO:0008301">
    <property type="term" value="F:DNA binding, bending"/>
    <property type="evidence" value="ECO:0007669"/>
    <property type="project" value="EnsemblFungi"/>
</dbReference>
<dbReference type="GO" id="GO:0000127">
    <property type="term" value="C:transcription factor TFIIIC complex"/>
    <property type="evidence" value="ECO:0007669"/>
    <property type="project" value="EnsemblFungi"/>
</dbReference>
<dbReference type="PANTHER" id="PTHR23082:SF0">
    <property type="entry name" value="GENERAL TRANSCRIPTION FACTOR 3C POLYPEPTIDE 3"/>
    <property type="match status" value="1"/>
</dbReference>
<feature type="compositionally biased region" description="Acidic residues" evidence="2">
    <location>
        <begin position="56"/>
        <end position="65"/>
    </location>
</feature>
<evidence type="ECO:0000313" key="4">
    <source>
        <dbReference type="Proteomes" id="UP000002258"/>
    </source>
</evidence>
<name>A3LUC2_PICST</name>
<evidence type="ECO:0000313" key="3">
    <source>
        <dbReference type="EMBL" id="ABN66213.2"/>
    </source>
</evidence>
<dbReference type="GO" id="GO:0003743">
    <property type="term" value="F:translation initiation factor activity"/>
    <property type="evidence" value="ECO:0007669"/>
    <property type="project" value="UniProtKB-KW"/>
</dbReference>
<gene>
    <name evidence="3" type="ORF">PICST_67675</name>
</gene>
<keyword evidence="4" id="KW-1185">Reference proteome</keyword>
<accession>A3LUC2</accession>
<evidence type="ECO:0000256" key="2">
    <source>
        <dbReference type="SAM" id="MobiDB-lite"/>
    </source>
</evidence>
<dbReference type="SMART" id="SM00028">
    <property type="entry name" value="TPR"/>
    <property type="match status" value="8"/>
</dbReference>
<feature type="compositionally biased region" description="Acidic residues" evidence="2">
    <location>
        <begin position="26"/>
        <end position="38"/>
    </location>
</feature>
<reference evidence="3 4" key="1">
    <citation type="journal article" date="2007" name="Nat. Biotechnol.">
        <title>Genome sequence of the lignocellulose-bioconverting and xylose-fermenting yeast Pichia stipitis.</title>
        <authorList>
            <person name="Jeffries T.W."/>
            <person name="Grigoriev I.V."/>
            <person name="Grimwood J."/>
            <person name="Laplaza J.M."/>
            <person name="Aerts A."/>
            <person name="Salamov A."/>
            <person name="Schmutz J."/>
            <person name="Lindquist E."/>
            <person name="Dehal P."/>
            <person name="Shapiro H."/>
            <person name="Jin Y.S."/>
            <person name="Passoth V."/>
            <person name="Richardson P.M."/>
        </authorList>
    </citation>
    <scope>NUCLEOTIDE SEQUENCE [LARGE SCALE GENOMIC DNA]</scope>
    <source>
        <strain evidence="4">ATCC 58785 / CBS 6054 / NBRC 10063 / NRRL Y-11545</strain>
    </source>
</reference>
<dbReference type="InterPro" id="IPR019734">
    <property type="entry name" value="TPR_rpt"/>
</dbReference>
<organism evidence="3 4">
    <name type="scientific">Scheffersomyces stipitis (strain ATCC 58785 / CBS 6054 / NBRC 10063 / NRRL Y-11545)</name>
    <name type="common">Yeast</name>
    <name type="synonym">Pichia stipitis</name>
    <dbReference type="NCBI Taxonomy" id="322104"/>
    <lineage>
        <taxon>Eukaryota</taxon>
        <taxon>Fungi</taxon>
        <taxon>Dikarya</taxon>
        <taxon>Ascomycota</taxon>
        <taxon>Saccharomycotina</taxon>
        <taxon>Pichiomycetes</taxon>
        <taxon>Debaryomycetaceae</taxon>
        <taxon>Scheffersomyces</taxon>
    </lineage>
</organism>
<feature type="repeat" description="TPR" evidence="1">
    <location>
        <begin position="463"/>
        <end position="496"/>
    </location>
</feature>
<dbReference type="SUPFAM" id="SSF48452">
    <property type="entry name" value="TPR-like"/>
    <property type="match status" value="3"/>
</dbReference>
<dbReference type="PROSITE" id="PS50005">
    <property type="entry name" value="TPR"/>
    <property type="match status" value="2"/>
</dbReference>
<dbReference type="InterPro" id="IPR011990">
    <property type="entry name" value="TPR-like_helical_dom_sf"/>
</dbReference>
<dbReference type="GeneID" id="4838687"/>
<keyword evidence="3" id="KW-0648">Protein biosynthesis</keyword>
<dbReference type="HOGENOM" id="CLU_002391_0_1_1"/>
<protein>
    <submittedName>
        <fullName evidence="3">RNA pol III initiation factor TFIIIC subunit</fullName>
    </submittedName>
</protein>
<evidence type="ECO:0000256" key="1">
    <source>
        <dbReference type="PROSITE-ProRule" id="PRU00339"/>
    </source>
</evidence>
<dbReference type="STRING" id="322104.A3LUC2"/>
<dbReference type="KEGG" id="pic:PICST_67675"/>
<keyword evidence="1" id="KW-0802">TPR repeat</keyword>
<dbReference type="GO" id="GO:0001002">
    <property type="term" value="F:RNA polymerase III type 1 promoter sequence-specific DNA binding"/>
    <property type="evidence" value="ECO:0007669"/>
    <property type="project" value="EnsemblFungi"/>
</dbReference>
<sequence length="980" mass="114359">MSSNVFETNEGAEHVNEANRVVRDAESDDEEEEMEDAMDIERDEQVDALIEGFGIDSDDEDEDDGALFLSSSEDDFGSDGEPIEDDYNEDYNLRDALRSAGNFKVRKKKSTAKSFYRRKVTQSENRDLDPEVRSYMSQANEAFAHNDYQVARNLYLEVVRLDKKNYNAYKTLGEISQHQGKLNQCCSYWFIAANLRPWDSKFWGDVAELSTQLGHTDQALFCYNRAISSEHKKSARFILQRALVYKEIKQFGRALEGFQRVRQQYPTDASIVKNLAAVYVEQKRLNDAINLYMRILDSNIHPNPQNKQKYPKFTWAELNILLELYVQQHSWRVAIKVTRLAARWIQGREKETWWDENDDDSEFDPKRRNEVIDKLTDTAKKAEAKEKPFELPIDIRYKIGILRLGLDQRDEALHHFEFLLDEQSEIPDLLKETGKALEENGYHEEALQFLTRAIFPEDTGEQLELVNLLGKCYLEIGDYSQAKSAYTDLLTQDSKNLDYKLALAEALYHLGEEVDSKKLLVEVSKESHKSLSDVNDELDKSAEESLSLIKSSKFIRSKTAKLTDQEKLEIENHAKRRVLEIYRRMERLEESTINGDEVAISAWMQLASQLVDMFMSVRSFFPRDKNRTFKGIVLYRRKKQMGIDEKLARVYNLYEGITNDENYSRQFLTSKTEYRGLNYDQWFVIFLQYVIYVSKFDHNTEYANEIVEVAMSVSVFVQDKNKEALLRILKLKFGIERSEASSTVTTFVRFFLISNQFSPFVYKFFICCFASGIKFWETFTNYNHQKFFLRQLKAHDSIILNKKITGMATITADLKDTTLPKEHPDLLYVYANLLGGSRSYVSSVVYLNRAYRHYDRDPMICLVLGLAHVHRSMQRLSSNRHIQLLQGISYVLEYRDHRKHNSTSYELQEIEYNFGRLFHMLGLSSLAVNHYNKVLEYHDELSEDPTYDLSVDAAYNLTLIYNINGNTQLARRLMEKYLTV</sequence>
<dbReference type="Pfam" id="PF13174">
    <property type="entry name" value="TPR_6"/>
    <property type="match status" value="1"/>
</dbReference>